<dbReference type="EC" id="2.7.13.3" evidence="2"/>
<dbReference type="Proteomes" id="UP000075666">
    <property type="component" value="Unassembled WGS sequence"/>
</dbReference>
<accession>A0A150LIW1</accession>
<dbReference type="Gene3D" id="3.30.565.10">
    <property type="entry name" value="Histidine kinase-like ATPase, C-terminal domain"/>
    <property type="match status" value="1"/>
</dbReference>
<keyword evidence="6" id="KW-0472">Membrane</keyword>
<dbReference type="EMBL" id="LQYN01000003">
    <property type="protein sequence ID" value="KYD11682.1"/>
    <property type="molecule type" value="Genomic_DNA"/>
</dbReference>
<evidence type="ECO:0000256" key="3">
    <source>
        <dbReference type="ARBA" id="ARBA00022679"/>
    </source>
</evidence>
<evidence type="ECO:0000256" key="6">
    <source>
        <dbReference type="SAM" id="Phobius"/>
    </source>
</evidence>
<keyword evidence="12" id="KW-1185">Reference proteome</keyword>
<dbReference type="Pfam" id="PF23540">
    <property type="entry name" value="DesK_N"/>
    <property type="match status" value="1"/>
</dbReference>
<dbReference type="Pfam" id="PF02518">
    <property type="entry name" value="HATPase_c"/>
    <property type="match status" value="1"/>
</dbReference>
<evidence type="ECO:0000313" key="10">
    <source>
        <dbReference type="EMBL" id="KYD11682.1"/>
    </source>
</evidence>
<protein>
    <recommendedName>
        <fullName evidence="2">histidine kinase</fullName>
        <ecNumber evidence="2">2.7.13.3</ecNumber>
    </recommendedName>
</protein>
<feature type="domain" description="DesK/YvfT N-terminal" evidence="9">
    <location>
        <begin position="7"/>
        <end position="150"/>
    </location>
</feature>
<dbReference type="InterPro" id="IPR003594">
    <property type="entry name" value="HATPase_dom"/>
</dbReference>
<evidence type="ECO:0000256" key="1">
    <source>
        <dbReference type="ARBA" id="ARBA00000085"/>
    </source>
</evidence>
<name>A0A150LIW1_9BACI</name>
<dbReference type="InterPro" id="IPR050482">
    <property type="entry name" value="Sensor_HK_TwoCompSys"/>
</dbReference>
<keyword evidence="6" id="KW-1133">Transmembrane helix</keyword>
<evidence type="ECO:0000313" key="12">
    <source>
        <dbReference type="Proteomes" id="UP000075666"/>
    </source>
</evidence>
<dbReference type="Pfam" id="PF07730">
    <property type="entry name" value="HisKA_3"/>
    <property type="match status" value="1"/>
</dbReference>
<dbReference type="Proteomes" id="UP000595512">
    <property type="component" value="Chromosome"/>
</dbReference>
<evidence type="ECO:0000259" key="7">
    <source>
        <dbReference type="Pfam" id="PF02518"/>
    </source>
</evidence>
<keyword evidence="5" id="KW-0902">Two-component regulatory system</keyword>
<dbReference type="InterPro" id="IPR056374">
    <property type="entry name" value="DesK/YvfT_N"/>
</dbReference>
<dbReference type="SUPFAM" id="SSF55874">
    <property type="entry name" value="ATPase domain of HSP90 chaperone/DNA topoisomerase II/histidine kinase"/>
    <property type="match status" value="1"/>
</dbReference>
<feature type="domain" description="Signal transduction histidine kinase subgroup 3 dimerisation and phosphoacceptor" evidence="8">
    <location>
        <begin position="183"/>
        <end position="246"/>
    </location>
</feature>
<dbReference type="RefSeq" id="WP_066225863.1">
    <property type="nucleotide sequence ID" value="NZ_CP066701.1"/>
</dbReference>
<feature type="transmembrane region" description="Helical" evidence="6">
    <location>
        <begin position="138"/>
        <end position="155"/>
    </location>
</feature>
<keyword evidence="3" id="KW-0808">Transferase</keyword>
<dbReference type="GO" id="GO:0016020">
    <property type="term" value="C:membrane"/>
    <property type="evidence" value="ECO:0007669"/>
    <property type="project" value="InterPro"/>
</dbReference>
<comment type="catalytic activity">
    <reaction evidence="1">
        <text>ATP + protein L-histidine = ADP + protein N-phospho-L-histidine.</text>
        <dbReference type="EC" id="2.7.13.3"/>
    </reaction>
</comment>
<dbReference type="KEGG" id="hspo:JGZ69_09285"/>
<evidence type="ECO:0000256" key="5">
    <source>
        <dbReference type="ARBA" id="ARBA00023012"/>
    </source>
</evidence>
<proteinExistence type="predicted"/>
<evidence type="ECO:0000256" key="2">
    <source>
        <dbReference type="ARBA" id="ARBA00012438"/>
    </source>
</evidence>
<evidence type="ECO:0000313" key="13">
    <source>
        <dbReference type="Proteomes" id="UP000595512"/>
    </source>
</evidence>
<dbReference type="PATRIC" id="fig|46224.3.peg.1931"/>
<feature type="transmembrane region" description="Helical" evidence="6">
    <location>
        <begin position="112"/>
        <end position="132"/>
    </location>
</feature>
<dbReference type="GO" id="GO:0046983">
    <property type="term" value="F:protein dimerization activity"/>
    <property type="evidence" value="ECO:0007669"/>
    <property type="project" value="InterPro"/>
</dbReference>
<keyword evidence="6" id="KW-0812">Transmembrane</keyword>
<evidence type="ECO:0000256" key="4">
    <source>
        <dbReference type="ARBA" id="ARBA00022777"/>
    </source>
</evidence>
<dbReference type="InterPro" id="IPR011712">
    <property type="entry name" value="Sig_transdc_His_kin_sub3_dim/P"/>
</dbReference>
<reference evidence="10 12" key="1">
    <citation type="submission" date="2016-01" db="EMBL/GenBank/DDBJ databases">
        <title>Genome Sequences of Twelve Sporeforming Bacillus Species Isolated from Foods.</title>
        <authorList>
            <person name="Berendsen E.M."/>
            <person name="Wells-Bennik M.H."/>
            <person name="Krawcyk A.O."/>
            <person name="De Jong A."/>
            <person name="Holsappel S."/>
            <person name="Eijlander R.T."/>
            <person name="Kuipers O.P."/>
        </authorList>
    </citation>
    <scope>NUCLEOTIDE SEQUENCE [LARGE SCALE GENOMIC DNA]</scope>
    <source>
        <strain evidence="10 12">B4102</strain>
    </source>
</reference>
<dbReference type="InterPro" id="IPR036890">
    <property type="entry name" value="HATPase_C_sf"/>
</dbReference>
<dbReference type="EMBL" id="CP066701">
    <property type="protein sequence ID" value="QQX26943.1"/>
    <property type="molecule type" value="Genomic_DNA"/>
</dbReference>
<feature type="transmembrane region" description="Helical" evidence="6">
    <location>
        <begin position="72"/>
        <end position="100"/>
    </location>
</feature>
<dbReference type="STRING" id="46224.B4102_2122"/>
<evidence type="ECO:0000313" key="11">
    <source>
        <dbReference type="EMBL" id="QQX26943.1"/>
    </source>
</evidence>
<dbReference type="AlphaFoldDB" id="A0A150LIW1"/>
<feature type="transmembrane region" description="Helical" evidence="6">
    <location>
        <begin position="44"/>
        <end position="60"/>
    </location>
</feature>
<dbReference type="GO" id="GO:0000155">
    <property type="term" value="F:phosphorelay sensor kinase activity"/>
    <property type="evidence" value="ECO:0007669"/>
    <property type="project" value="InterPro"/>
</dbReference>
<dbReference type="OrthoDB" id="9797605at2"/>
<feature type="transmembrane region" description="Helical" evidence="6">
    <location>
        <begin position="19"/>
        <end position="37"/>
    </location>
</feature>
<dbReference type="CDD" id="cd16917">
    <property type="entry name" value="HATPase_UhpB-NarQ-NarX-like"/>
    <property type="match status" value="1"/>
</dbReference>
<dbReference type="PANTHER" id="PTHR24421:SF63">
    <property type="entry name" value="SENSOR HISTIDINE KINASE DESK"/>
    <property type="match status" value="1"/>
</dbReference>
<organism evidence="10 12">
    <name type="scientific">Heyndrickxia sporothermodurans</name>
    <dbReference type="NCBI Taxonomy" id="46224"/>
    <lineage>
        <taxon>Bacteria</taxon>
        <taxon>Bacillati</taxon>
        <taxon>Bacillota</taxon>
        <taxon>Bacilli</taxon>
        <taxon>Bacillales</taxon>
        <taxon>Bacillaceae</taxon>
        <taxon>Heyndrickxia</taxon>
    </lineage>
</organism>
<evidence type="ECO:0000259" key="9">
    <source>
        <dbReference type="Pfam" id="PF23540"/>
    </source>
</evidence>
<evidence type="ECO:0000259" key="8">
    <source>
        <dbReference type="Pfam" id="PF07730"/>
    </source>
</evidence>
<feature type="domain" description="Histidine kinase/HSP90-like ATPase" evidence="7">
    <location>
        <begin position="286"/>
        <end position="368"/>
    </location>
</feature>
<reference evidence="11 13" key="2">
    <citation type="submission" date="2020-12" db="EMBL/GenBank/DDBJ databases">
        <title>Taxonomic evaluation of the Bacillus sporothermodurans group of bacteria based on whole genome sequences.</title>
        <authorList>
            <person name="Fiedler G."/>
            <person name="Herbstmann A.-D."/>
            <person name="Doll E."/>
            <person name="Wenning M."/>
            <person name="Brinks E."/>
            <person name="Kabisch J."/>
            <person name="Breitenwieser F."/>
            <person name="Lappann M."/>
            <person name="Boehnlein C."/>
            <person name="Franz C."/>
        </authorList>
    </citation>
    <scope>NUCLEOTIDE SEQUENCE [LARGE SCALE GENOMIC DNA]</scope>
    <source>
        <strain evidence="11 13">DSM 10599</strain>
    </source>
</reference>
<dbReference type="PANTHER" id="PTHR24421">
    <property type="entry name" value="NITRATE/NITRITE SENSOR PROTEIN NARX-RELATED"/>
    <property type="match status" value="1"/>
</dbReference>
<dbReference type="Gene3D" id="1.20.5.1930">
    <property type="match status" value="1"/>
</dbReference>
<gene>
    <name evidence="10" type="ORF">B4102_2122</name>
    <name evidence="11" type="ORF">JGZ69_09285</name>
</gene>
<sequence>MIGFLKNKKFHVFPKRYGFFPYIFLVYLALPVPYLVSSVGIKKIIGFALLCLFLITYRQLYATSRKVVVFTYWLVLQMGIVFCFSLFFDPNLLFMGFFPANFIGWYCDKKKFNIMLICFALFELVPAFYHGLFVSSSSLYFLPFLAIMILTPFGIRSMNQRMELEKQLDQANETIKEFIKKEERTRIARDLHDTLGHTLSLITLKSQLVERLTKIDPERAQIEAKEIERTSRSALKQVRELVSNMRAISIAEELIHVQEILEAAGVAYHHHGINDVSDIPPLSQNILSMCLREAVTNVVKHSKAKNCSITILTSNENVHLIVKDDGIGLKNKGLDGNGLKGMEERLTLIDGVLTLSTQKGTLLEMKIPIIQKLKKEGAAI</sequence>
<keyword evidence="4 11" id="KW-0418">Kinase</keyword>